<dbReference type="OrthoDB" id="4161238at2759"/>
<dbReference type="RefSeq" id="XP_008713475.1">
    <property type="nucleotide sequence ID" value="XM_008715253.1"/>
</dbReference>
<feature type="domain" description="C2H2-type" evidence="3">
    <location>
        <begin position="290"/>
        <end position="312"/>
    </location>
</feature>
<dbReference type="STRING" id="1220924.W2S6W3"/>
<dbReference type="eggNOG" id="ENOG502SPSH">
    <property type="taxonomic scope" value="Eukaryota"/>
</dbReference>
<evidence type="ECO:0000256" key="1">
    <source>
        <dbReference type="SAM" id="Phobius"/>
    </source>
</evidence>
<keyword evidence="2" id="KW-0732">Signal</keyword>
<keyword evidence="1" id="KW-0812">Transmembrane</keyword>
<evidence type="ECO:0000256" key="2">
    <source>
        <dbReference type="SAM" id="SignalP"/>
    </source>
</evidence>
<gene>
    <name evidence="4" type="ORF">HMPREF1541_10582</name>
</gene>
<dbReference type="Gene3D" id="3.30.160.60">
    <property type="entry name" value="Classic Zinc Finger"/>
    <property type="match status" value="1"/>
</dbReference>
<dbReference type="PROSITE" id="PS00028">
    <property type="entry name" value="ZINC_FINGER_C2H2_1"/>
    <property type="match status" value="1"/>
</dbReference>
<dbReference type="Pfam" id="PF12874">
    <property type="entry name" value="zf-met"/>
    <property type="match status" value="1"/>
</dbReference>
<evidence type="ECO:0000313" key="5">
    <source>
        <dbReference type="Proteomes" id="UP000030752"/>
    </source>
</evidence>
<evidence type="ECO:0000313" key="4">
    <source>
        <dbReference type="EMBL" id="ETN44402.1"/>
    </source>
</evidence>
<proteinExistence type="predicted"/>
<dbReference type="InParanoid" id="W2S6W3"/>
<keyword evidence="1" id="KW-0472">Membrane</keyword>
<keyword evidence="5" id="KW-1185">Reference proteome</keyword>
<evidence type="ECO:0000259" key="3">
    <source>
        <dbReference type="PROSITE" id="PS00028"/>
    </source>
</evidence>
<name>W2S6W3_CYPE1</name>
<protein>
    <recommendedName>
        <fullName evidence="3">C2H2-type domain-containing protein</fullName>
    </recommendedName>
</protein>
<feature type="signal peptide" evidence="2">
    <location>
        <begin position="1"/>
        <end position="26"/>
    </location>
</feature>
<dbReference type="SMART" id="SM00355">
    <property type="entry name" value="ZnF_C2H2"/>
    <property type="match status" value="2"/>
</dbReference>
<dbReference type="GeneID" id="19977921"/>
<feature type="transmembrane region" description="Helical" evidence="1">
    <location>
        <begin position="157"/>
        <end position="177"/>
    </location>
</feature>
<dbReference type="HOGENOM" id="CLU_041036_0_0_1"/>
<dbReference type="EMBL" id="KB822715">
    <property type="protein sequence ID" value="ETN44402.1"/>
    <property type="molecule type" value="Genomic_DNA"/>
</dbReference>
<reference evidence="4 5" key="1">
    <citation type="submission" date="2013-03" db="EMBL/GenBank/DDBJ databases">
        <title>The Genome Sequence of Phialophora europaea CBS 101466.</title>
        <authorList>
            <consortium name="The Broad Institute Genomics Platform"/>
            <person name="Cuomo C."/>
            <person name="de Hoog S."/>
            <person name="Gorbushina A."/>
            <person name="Walker B."/>
            <person name="Young S.K."/>
            <person name="Zeng Q."/>
            <person name="Gargeya S."/>
            <person name="Fitzgerald M."/>
            <person name="Haas B."/>
            <person name="Abouelleil A."/>
            <person name="Allen A.W."/>
            <person name="Alvarado L."/>
            <person name="Arachchi H.M."/>
            <person name="Berlin A.M."/>
            <person name="Chapman S.B."/>
            <person name="Gainer-Dewar J."/>
            <person name="Goldberg J."/>
            <person name="Griggs A."/>
            <person name="Gujja S."/>
            <person name="Hansen M."/>
            <person name="Howarth C."/>
            <person name="Imamovic A."/>
            <person name="Ireland A."/>
            <person name="Larimer J."/>
            <person name="McCowan C."/>
            <person name="Murphy C."/>
            <person name="Pearson M."/>
            <person name="Poon T.W."/>
            <person name="Priest M."/>
            <person name="Roberts A."/>
            <person name="Saif S."/>
            <person name="Shea T."/>
            <person name="Sisk P."/>
            <person name="Sykes S."/>
            <person name="Wortman J."/>
            <person name="Nusbaum C."/>
            <person name="Birren B."/>
        </authorList>
    </citation>
    <scope>NUCLEOTIDE SEQUENCE [LARGE SCALE GENOMIC DNA]</scope>
    <source>
        <strain evidence="4 5">CBS 101466</strain>
    </source>
</reference>
<sequence length="370" mass="42242">MAFSATNMFDLIVFLTWRCICMPVHQFPLFKEIFYAQDVLLSIASVANLSFAPGLFDAINASAPPTVHFFKNLPSHCFKIWAVYVLVFQKKGHTTRIYIGSGTNCAGRVRTRWTGYDRRDPSVMPRFVDKAFKDGYKIVHKGLLVWAPMPAAANVPIFRLLFVAMEAALSFVFWAMVSRTKDYKMGSACPWPRRAFTYHGLCSHNALLDGIKGNFDLTQEQLEHMAEVARERKRRQTRESYARMYAMNPEPWLARSREYDAKVKAENPEKLLEKAARSKEKMRDLKRFHCVECNMSLSCQTDLDKHLNSKRHKLRFANKQAGVVHNFFCDLCGYSSVYQTGLDRHNTGATHKKRAAAAAKLAATESLDSD</sequence>
<dbReference type="InterPro" id="IPR013087">
    <property type="entry name" value="Znf_C2H2_type"/>
</dbReference>
<organism evidence="4 5">
    <name type="scientific">Cyphellophora europaea (strain CBS 101466)</name>
    <name type="common">Phialophora europaea</name>
    <dbReference type="NCBI Taxonomy" id="1220924"/>
    <lineage>
        <taxon>Eukaryota</taxon>
        <taxon>Fungi</taxon>
        <taxon>Dikarya</taxon>
        <taxon>Ascomycota</taxon>
        <taxon>Pezizomycotina</taxon>
        <taxon>Eurotiomycetes</taxon>
        <taxon>Chaetothyriomycetidae</taxon>
        <taxon>Chaetothyriales</taxon>
        <taxon>Cyphellophoraceae</taxon>
        <taxon>Cyphellophora</taxon>
    </lineage>
</organism>
<dbReference type="AlphaFoldDB" id="W2S6W3"/>
<dbReference type="VEuPathDB" id="FungiDB:HMPREF1541_10582"/>
<feature type="chain" id="PRO_5004824335" description="C2H2-type domain-containing protein" evidence="2">
    <location>
        <begin position="27"/>
        <end position="370"/>
    </location>
</feature>
<dbReference type="Proteomes" id="UP000030752">
    <property type="component" value="Unassembled WGS sequence"/>
</dbReference>
<accession>W2S6W3</accession>
<keyword evidence="1" id="KW-1133">Transmembrane helix</keyword>